<evidence type="ECO:0000313" key="2">
    <source>
        <dbReference type="EMBL" id="GAS90924.1"/>
    </source>
</evidence>
<dbReference type="AlphaFoldDB" id="A0A100W3F6"/>
<dbReference type="STRING" id="146020.RMCB_5020"/>
<dbReference type="OrthoDB" id="4743070at2"/>
<keyword evidence="1" id="KW-0812">Transmembrane</keyword>
<accession>A0A100W3F6</accession>
<keyword evidence="3" id="KW-1185">Reference proteome</keyword>
<comment type="caution">
    <text evidence="2">The sequence shown here is derived from an EMBL/GenBank/DDBJ whole genome shotgun (WGS) entry which is preliminary data.</text>
</comment>
<reference evidence="3" key="2">
    <citation type="submission" date="2016-02" db="EMBL/GenBank/DDBJ databases">
        <title>Draft genome sequence of five rapidly growing Mycobacterium species.</title>
        <authorList>
            <person name="Katahira K."/>
            <person name="Gotou Y."/>
            <person name="Iida K."/>
            <person name="Ogura Y."/>
            <person name="Hayashi T."/>
        </authorList>
    </citation>
    <scope>NUCLEOTIDE SEQUENCE [LARGE SCALE GENOMIC DNA]</scope>
    <source>
        <strain evidence="3">JCM15654</strain>
    </source>
</reference>
<keyword evidence="1" id="KW-0472">Membrane</keyword>
<dbReference type="RefSeq" id="WP_062830927.1">
    <property type="nucleotide sequence ID" value="NZ_BCSX01000044.1"/>
</dbReference>
<dbReference type="EMBL" id="BCSX01000044">
    <property type="protein sequence ID" value="GAS90924.1"/>
    <property type="molecule type" value="Genomic_DNA"/>
</dbReference>
<feature type="transmembrane region" description="Helical" evidence="1">
    <location>
        <begin position="97"/>
        <end position="118"/>
    </location>
</feature>
<dbReference type="Proteomes" id="UP000069620">
    <property type="component" value="Unassembled WGS sequence"/>
</dbReference>
<proteinExistence type="predicted"/>
<organism evidence="2 3">
    <name type="scientific">Mycolicibacterium brisbanense</name>
    <dbReference type="NCBI Taxonomy" id="146020"/>
    <lineage>
        <taxon>Bacteria</taxon>
        <taxon>Bacillati</taxon>
        <taxon>Actinomycetota</taxon>
        <taxon>Actinomycetes</taxon>
        <taxon>Mycobacteriales</taxon>
        <taxon>Mycobacteriaceae</taxon>
        <taxon>Mycolicibacterium</taxon>
    </lineage>
</organism>
<reference evidence="3" key="1">
    <citation type="journal article" date="2016" name="Genome Announc.">
        <title>Draft Genome Sequences of Five Rapidly Growing Mycobacterium Species, M. thermoresistibile, M. fortuitum subsp. acetamidolyticum, M. canariasense, M. brisbanense, and M. novocastrense.</title>
        <authorList>
            <person name="Katahira K."/>
            <person name="Ogura Y."/>
            <person name="Gotoh Y."/>
            <person name="Hayashi T."/>
        </authorList>
    </citation>
    <scope>NUCLEOTIDE SEQUENCE [LARGE SCALE GENOMIC DNA]</scope>
    <source>
        <strain evidence="3">JCM15654</strain>
    </source>
</reference>
<name>A0A100W3F6_9MYCO</name>
<sequence>MTDARTDPAARLRGTSVGILTAVLAVASHGAAGGGWPAGAVIAQLALLAVTLGAVASTMRAANRTWVLVGLLGAGQMLGHALLAIDGHTHGSHPLQPGAVMLVAHLVAVTVGALLIAGGTRLCAALSRVLLSVARRVPPIPAGTTHSVTRSADQPMQSARLLATSVSHRGPPVSVIH</sequence>
<protein>
    <submittedName>
        <fullName evidence="2">Uncharacterized protein</fullName>
    </submittedName>
</protein>
<gene>
    <name evidence="2" type="ORF">RMCB_5020</name>
</gene>
<feature type="transmembrane region" description="Helical" evidence="1">
    <location>
        <begin position="12"/>
        <end position="32"/>
    </location>
</feature>
<feature type="transmembrane region" description="Helical" evidence="1">
    <location>
        <begin position="66"/>
        <end position="85"/>
    </location>
</feature>
<evidence type="ECO:0000313" key="3">
    <source>
        <dbReference type="Proteomes" id="UP000069620"/>
    </source>
</evidence>
<evidence type="ECO:0000256" key="1">
    <source>
        <dbReference type="SAM" id="Phobius"/>
    </source>
</evidence>
<keyword evidence="1" id="KW-1133">Transmembrane helix</keyword>
<feature type="transmembrane region" description="Helical" evidence="1">
    <location>
        <begin position="38"/>
        <end position="59"/>
    </location>
</feature>